<sequence length="61" mass="6564">MEEGVGVTNWQPRPRINRGPESKSPVNSGSEPPIGDPDPSAEGAGVLCGCRRPRWRVRGPN</sequence>
<protein>
    <submittedName>
        <fullName evidence="2">Uncharacterized protein</fullName>
    </submittedName>
</protein>
<evidence type="ECO:0000256" key="1">
    <source>
        <dbReference type="SAM" id="MobiDB-lite"/>
    </source>
</evidence>
<dbReference type="AlphaFoldDB" id="A0A2I0KQI4"/>
<evidence type="ECO:0000313" key="3">
    <source>
        <dbReference type="Proteomes" id="UP000233551"/>
    </source>
</evidence>
<evidence type="ECO:0000313" key="2">
    <source>
        <dbReference type="EMBL" id="PKI70755.1"/>
    </source>
</evidence>
<dbReference type="Proteomes" id="UP000233551">
    <property type="component" value="Unassembled WGS sequence"/>
</dbReference>
<name>A0A2I0KQI4_PUNGR</name>
<gene>
    <name evidence="2" type="ORF">CRG98_008847</name>
</gene>
<reference evidence="2 3" key="1">
    <citation type="submission" date="2017-11" db="EMBL/GenBank/DDBJ databases">
        <title>De-novo sequencing of pomegranate (Punica granatum L.) genome.</title>
        <authorList>
            <person name="Akparov Z."/>
            <person name="Amiraslanov A."/>
            <person name="Hajiyeva S."/>
            <person name="Abbasov M."/>
            <person name="Kaur K."/>
            <person name="Hamwieh A."/>
            <person name="Solovyev V."/>
            <person name="Salamov A."/>
            <person name="Braich B."/>
            <person name="Kosarev P."/>
            <person name="Mahmoud A."/>
            <person name="Hajiyev E."/>
            <person name="Babayeva S."/>
            <person name="Izzatullayeva V."/>
            <person name="Mammadov A."/>
            <person name="Mammadov A."/>
            <person name="Sharifova S."/>
            <person name="Ojaghi J."/>
            <person name="Eynullazada K."/>
            <person name="Bayramov B."/>
            <person name="Abdulazimova A."/>
            <person name="Shahmuradov I."/>
        </authorList>
    </citation>
    <scope>NUCLEOTIDE SEQUENCE [LARGE SCALE GENOMIC DNA]</scope>
    <source>
        <strain evidence="3">cv. AG2017</strain>
        <tissue evidence="2">Leaf</tissue>
    </source>
</reference>
<accession>A0A2I0KQI4</accession>
<organism evidence="2 3">
    <name type="scientific">Punica granatum</name>
    <name type="common">Pomegranate</name>
    <dbReference type="NCBI Taxonomy" id="22663"/>
    <lineage>
        <taxon>Eukaryota</taxon>
        <taxon>Viridiplantae</taxon>
        <taxon>Streptophyta</taxon>
        <taxon>Embryophyta</taxon>
        <taxon>Tracheophyta</taxon>
        <taxon>Spermatophyta</taxon>
        <taxon>Magnoliopsida</taxon>
        <taxon>eudicotyledons</taxon>
        <taxon>Gunneridae</taxon>
        <taxon>Pentapetalae</taxon>
        <taxon>rosids</taxon>
        <taxon>malvids</taxon>
        <taxon>Myrtales</taxon>
        <taxon>Lythraceae</taxon>
        <taxon>Punica</taxon>
    </lineage>
</organism>
<proteinExistence type="predicted"/>
<feature type="region of interest" description="Disordered" evidence="1">
    <location>
        <begin position="1"/>
        <end position="46"/>
    </location>
</feature>
<comment type="caution">
    <text evidence="2">The sequence shown here is derived from an EMBL/GenBank/DDBJ whole genome shotgun (WGS) entry which is preliminary data.</text>
</comment>
<keyword evidence="3" id="KW-1185">Reference proteome</keyword>
<dbReference type="EMBL" id="PGOL01000433">
    <property type="protein sequence ID" value="PKI70755.1"/>
    <property type="molecule type" value="Genomic_DNA"/>
</dbReference>